<dbReference type="EMBL" id="BGZK01000607">
    <property type="protein sequence ID" value="GBP52631.1"/>
    <property type="molecule type" value="Genomic_DNA"/>
</dbReference>
<accession>A0A4C1WMX1</accession>
<proteinExistence type="predicted"/>
<name>A0A4C1WMX1_EUMVA</name>
<dbReference type="AlphaFoldDB" id="A0A4C1WMX1"/>
<dbReference type="Proteomes" id="UP000299102">
    <property type="component" value="Unassembled WGS sequence"/>
</dbReference>
<evidence type="ECO:0000313" key="2">
    <source>
        <dbReference type="Proteomes" id="UP000299102"/>
    </source>
</evidence>
<reference evidence="1 2" key="1">
    <citation type="journal article" date="2019" name="Commun. Biol.">
        <title>The bagworm genome reveals a unique fibroin gene that provides high tensile strength.</title>
        <authorList>
            <person name="Kono N."/>
            <person name="Nakamura H."/>
            <person name="Ohtoshi R."/>
            <person name="Tomita M."/>
            <person name="Numata K."/>
            <person name="Arakawa K."/>
        </authorList>
    </citation>
    <scope>NUCLEOTIDE SEQUENCE [LARGE SCALE GENOMIC DNA]</scope>
</reference>
<comment type="caution">
    <text evidence="1">The sequence shown here is derived from an EMBL/GenBank/DDBJ whole genome shotgun (WGS) entry which is preliminary data.</text>
</comment>
<keyword evidence="2" id="KW-1185">Reference proteome</keyword>
<protein>
    <submittedName>
        <fullName evidence="1">Uncharacterized protein</fullName>
    </submittedName>
</protein>
<sequence>MRGRRVSPRRSELKFGLVMSSRRESSAQIFANLHALSLARIEIRLTGNPMLILCVKFDRVGEVKPCKMLVLDQSVKLRTRRHSSTLSAFIGAPNLLRSARPRAARVFGAERRVAYTISECRRDAGFGFNDVTGLAILNVPLRAAGVDTYRVIEYLFT</sequence>
<gene>
    <name evidence="1" type="ORF">EVAR_103066_1</name>
</gene>
<organism evidence="1 2">
    <name type="scientific">Eumeta variegata</name>
    <name type="common">Bagworm moth</name>
    <name type="synonym">Eumeta japonica</name>
    <dbReference type="NCBI Taxonomy" id="151549"/>
    <lineage>
        <taxon>Eukaryota</taxon>
        <taxon>Metazoa</taxon>
        <taxon>Ecdysozoa</taxon>
        <taxon>Arthropoda</taxon>
        <taxon>Hexapoda</taxon>
        <taxon>Insecta</taxon>
        <taxon>Pterygota</taxon>
        <taxon>Neoptera</taxon>
        <taxon>Endopterygota</taxon>
        <taxon>Lepidoptera</taxon>
        <taxon>Glossata</taxon>
        <taxon>Ditrysia</taxon>
        <taxon>Tineoidea</taxon>
        <taxon>Psychidae</taxon>
        <taxon>Oiketicinae</taxon>
        <taxon>Eumeta</taxon>
    </lineage>
</organism>
<evidence type="ECO:0000313" key="1">
    <source>
        <dbReference type="EMBL" id="GBP52631.1"/>
    </source>
</evidence>